<keyword evidence="3 5" id="KW-1133">Transmembrane helix</keyword>
<feature type="transmembrane region" description="Helical" evidence="5">
    <location>
        <begin position="197"/>
        <end position="216"/>
    </location>
</feature>
<dbReference type="SUPFAM" id="SSF103473">
    <property type="entry name" value="MFS general substrate transporter"/>
    <property type="match status" value="1"/>
</dbReference>
<feature type="transmembrane region" description="Helical" evidence="5">
    <location>
        <begin position="392"/>
        <end position="414"/>
    </location>
</feature>
<feature type="transmembrane region" description="Helical" evidence="5">
    <location>
        <begin position="306"/>
        <end position="325"/>
    </location>
</feature>
<feature type="transmembrane region" description="Helical" evidence="5">
    <location>
        <begin position="40"/>
        <end position="63"/>
    </location>
</feature>
<dbReference type="PANTHER" id="PTHR23514">
    <property type="entry name" value="BYPASS OF STOP CODON PROTEIN 6"/>
    <property type="match status" value="1"/>
</dbReference>
<comment type="subcellular location">
    <subcellularLocation>
        <location evidence="1">Cell membrane</location>
        <topology evidence="1">Multi-pass membrane protein</topology>
    </subcellularLocation>
</comment>
<evidence type="ECO:0000256" key="2">
    <source>
        <dbReference type="ARBA" id="ARBA00022692"/>
    </source>
</evidence>
<evidence type="ECO:0000256" key="5">
    <source>
        <dbReference type="SAM" id="Phobius"/>
    </source>
</evidence>
<dbReference type="Pfam" id="PF07690">
    <property type="entry name" value="MFS_1"/>
    <property type="match status" value="1"/>
</dbReference>
<feature type="transmembrane region" description="Helical" evidence="5">
    <location>
        <begin position="237"/>
        <end position="255"/>
    </location>
</feature>
<dbReference type="Gene3D" id="1.20.1250.20">
    <property type="entry name" value="MFS general substrate transporter like domains"/>
    <property type="match status" value="2"/>
</dbReference>
<feature type="transmembrane region" description="Helical" evidence="5">
    <location>
        <begin position="331"/>
        <end position="352"/>
    </location>
</feature>
<dbReference type="InterPro" id="IPR036259">
    <property type="entry name" value="MFS_trans_sf"/>
</dbReference>
<accession>A0A4V0Z0H9</accession>
<dbReference type="PROSITE" id="PS50850">
    <property type="entry name" value="MFS"/>
    <property type="match status" value="1"/>
</dbReference>
<evidence type="ECO:0000256" key="1">
    <source>
        <dbReference type="ARBA" id="ARBA00004651"/>
    </source>
</evidence>
<evidence type="ECO:0000256" key="3">
    <source>
        <dbReference type="ARBA" id="ARBA00022989"/>
    </source>
</evidence>
<dbReference type="CDD" id="cd17393">
    <property type="entry name" value="MFS_MosC_like"/>
    <property type="match status" value="1"/>
</dbReference>
<dbReference type="GO" id="GO:0022857">
    <property type="term" value="F:transmembrane transporter activity"/>
    <property type="evidence" value="ECO:0007669"/>
    <property type="project" value="InterPro"/>
</dbReference>
<sequence length="428" mass="44303">MNSSSRLYGMSCSLTCGSSLEAKIEMKANLQQEELRRLRLARIAIVVFFFTNGLIAASMSARLPTIQIKLALSPGQLGLALLGCTVGGLLAMNIGGRIARRSGSHSVVTIAAIVMCITLPLLAFAPNLWLLLMALIGLGAGSGAMDVTMNMQAAELERAYGRPILSSFHACFSIGSLLGATLGSLLAALHISPELHFLAVAGVTVMSIIGSSRFLLVEAERQEDTAQVGRKASSLRFSPTLVMLGLIAFSALLSVGAMFDWSAVYLSDTLHAEPGLAAAGFSTFLVCMTLGRAVGDYLTARLGAAMLVRSACSLAALGLALALLVPWVPLAFLGLGLVGIGLSVPFPLVISAAGRLSKKHGGSILVNITTWGYFGMIAGPAVIGFVADRLGLRLALGLVALLCVMAALCASAVADSPIKAVDEGSLLS</sequence>
<protein>
    <submittedName>
        <fullName evidence="7">MFS transporter</fullName>
    </submittedName>
</protein>
<dbReference type="Proteomes" id="UP000290365">
    <property type="component" value="Chromosome"/>
</dbReference>
<evidence type="ECO:0000313" key="7">
    <source>
        <dbReference type="EMBL" id="QBD83281.1"/>
    </source>
</evidence>
<feature type="transmembrane region" description="Helical" evidence="5">
    <location>
        <begin position="106"/>
        <end position="123"/>
    </location>
</feature>
<keyword evidence="4 5" id="KW-0472">Membrane</keyword>
<feature type="transmembrane region" description="Helical" evidence="5">
    <location>
        <begin position="129"/>
        <end position="149"/>
    </location>
</feature>
<feature type="transmembrane region" description="Helical" evidence="5">
    <location>
        <begin position="75"/>
        <end position="94"/>
    </location>
</feature>
<feature type="transmembrane region" description="Helical" evidence="5">
    <location>
        <begin position="364"/>
        <end position="386"/>
    </location>
</feature>
<dbReference type="InterPro" id="IPR011701">
    <property type="entry name" value="MFS"/>
</dbReference>
<feature type="domain" description="Major facilitator superfamily (MFS) profile" evidence="6">
    <location>
        <begin position="37"/>
        <end position="418"/>
    </location>
</feature>
<dbReference type="OrthoDB" id="151222at2"/>
<organism evidence="7 8">
    <name type="scientific">Ktedonosporobacter rubrisoli</name>
    <dbReference type="NCBI Taxonomy" id="2509675"/>
    <lineage>
        <taxon>Bacteria</taxon>
        <taxon>Bacillati</taxon>
        <taxon>Chloroflexota</taxon>
        <taxon>Ktedonobacteria</taxon>
        <taxon>Ktedonobacterales</taxon>
        <taxon>Ktedonosporobacteraceae</taxon>
        <taxon>Ktedonosporobacter</taxon>
    </lineage>
</organism>
<dbReference type="InterPro" id="IPR051788">
    <property type="entry name" value="MFS_Transporter"/>
</dbReference>
<evidence type="ECO:0000313" key="8">
    <source>
        <dbReference type="Proteomes" id="UP000290365"/>
    </source>
</evidence>
<evidence type="ECO:0000256" key="4">
    <source>
        <dbReference type="ARBA" id="ARBA00023136"/>
    </source>
</evidence>
<dbReference type="PANTHER" id="PTHR23514:SF13">
    <property type="entry name" value="INNER MEMBRANE PROTEIN YBJJ"/>
    <property type="match status" value="1"/>
</dbReference>
<dbReference type="GO" id="GO:0005886">
    <property type="term" value="C:plasma membrane"/>
    <property type="evidence" value="ECO:0007669"/>
    <property type="project" value="UniProtKB-SubCell"/>
</dbReference>
<gene>
    <name evidence="7" type="ORF">EPA93_47895</name>
</gene>
<dbReference type="InterPro" id="IPR020846">
    <property type="entry name" value="MFS_dom"/>
</dbReference>
<proteinExistence type="predicted"/>
<reference evidence="7 8" key="1">
    <citation type="submission" date="2019-01" db="EMBL/GenBank/DDBJ databases">
        <title>Ktedonosporobacter rubrisoli SCAWS-G2.</title>
        <authorList>
            <person name="Huang Y."/>
            <person name="Yan B."/>
        </authorList>
    </citation>
    <scope>NUCLEOTIDE SEQUENCE [LARGE SCALE GENOMIC DNA]</scope>
    <source>
        <strain evidence="7 8">SCAWS-G2</strain>
    </source>
</reference>
<keyword evidence="8" id="KW-1185">Reference proteome</keyword>
<feature type="transmembrane region" description="Helical" evidence="5">
    <location>
        <begin position="170"/>
        <end position="191"/>
    </location>
</feature>
<keyword evidence="2 5" id="KW-0812">Transmembrane</keyword>
<dbReference type="EMBL" id="CP035758">
    <property type="protein sequence ID" value="QBD83281.1"/>
    <property type="molecule type" value="Genomic_DNA"/>
</dbReference>
<feature type="transmembrane region" description="Helical" evidence="5">
    <location>
        <begin position="275"/>
        <end position="294"/>
    </location>
</feature>
<name>A0A4V0Z0H9_KTERU</name>
<dbReference type="AlphaFoldDB" id="A0A4V0Z0H9"/>
<dbReference type="KEGG" id="kbs:EPA93_47895"/>
<evidence type="ECO:0000259" key="6">
    <source>
        <dbReference type="PROSITE" id="PS50850"/>
    </source>
</evidence>